<dbReference type="EMBL" id="BMMI01000013">
    <property type="protein sequence ID" value="GGL84008.1"/>
    <property type="molecule type" value="Genomic_DNA"/>
</dbReference>
<reference evidence="1" key="4">
    <citation type="submission" date="2024-05" db="EMBL/GenBank/DDBJ databases">
        <authorList>
            <person name="Sun Q."/>
            <person name="Zhou Y."/>
        </authorList>
    </citation>
    <scope>NUCLEOTIDE SEQUENCE</scope>
    <source>
        <strain evidence="1">CGMCC 4.5581</strain>
    </source>
</reference>
<name>A0A846LRE9_9ACTN</name>
<dbReference type="InterPro" id="IPR056955">
    <property type="entry name" value="ORC-CDC6-like"/>
</dbReference>
<protein>
    <submittedName>
        <fullName evidence="2">Uncharacterized protein</fullName>
    </submittedName>
</protein>
<dbReference type="Proteomes" id="UP000552836">
    <property type="component" value="Unassembled WGS sequence"/>
</dbReference>
<keyword evidence="4" id="KW-1185">Reference proteome</keyword>
<gene>
    <name evidence="2" type="ORF">FB380_004604</name>
    <name evidence="1" type="ORF">GCM10011589_45580</name>
</gene>
<dbReference type="AlphaFoldDB" id="A0A846LRE9"/>
<reference evidence="2 3" key="3">
    <citation type="submission" date="2020-02" db="EMBL/GenBank/DDBJ databases">
        <title>Sequencing the genomes of 1000 actinobacteria strains.</title>
        <authorList>
            <person name="Klenk H.-P."/>
        </authorList>
    </citation>
    <scope>NUCLEOTIDE SEQUENCE [LARGE SCALE GENOMIC DNA]</scope>
    <source>
        <strain evidence="2 3">DSM 45201</strain>
    </source>
</reference>
<dbReference type="EMBL" id="JAAMPA010000003">
    <property type="protein sequence ID" value="NIH70106.1"/>
    <property type="molecule type" value="Genomic_DNA"/>
</dbReference>
<evidence type="ECO:0000313" key="4">
    <source>
        <dbReference type="Proteomes" id="UP000648663"/>
    </source>
</evidence>
<dbReference type="Gene3D" id="3.40.50.300">
    <property type="entry name" value="P-loop containing nucleotide triphosphate hydrolases"/>
    <property type="match status" value="1"/>
</dbReference>
<dbReference type="SUPFAM" id="SSF52540">
    <property type="entry name" value="P-loop containing nucleoside triphosphate hydrolases"/>
    <property type="match status" value="1"/>
</dbReference>
<accession>A0A846LRE9</accession>
<reference evidence="1" key="1">
    <citation type="journal article" date="2014" name="Int. J. Syst. Evol. Microbiol.">
        <title>Complete genome of a new Firmicutes species belonging to the dominant human colonic microbiota ('Ruminococcus bicirculans') reveals two chromosomes and a selective capacity to utilize plant glucans.</title>
        <authorList>
            <consortium name="NISC Comparative Sequencing Program"/>
            <person name="Wegmann U."/>
            <person name="Louis P."/>
            <person name="Goesmann A."/>
            <person name="Henrissat B."/>
            <person name="Duncan S.H."/>
            <person name="Flint H.J."/>
        </authorList>
    </citation>
    <scope>NUCLEOTIDE SEQUENCE</scope>
    <source>
        <strain evidence="1">CGMCC 4.5581</strain>
    </source>
</reference>
<comment type="caution">
    <text evidence="2">The sequence shown here is derived from an EMBL/GenBank/DDBJ whole genome shotgun (WGS) entry which is preliminary data.</text>
</comment>
<evidence type="ECO:0000313" key="2">
    <source>
        <dbReference type="EMBL" id="NIH70106.1"/>
    </source>
</evidence>
<proteinExistence type="predicted"/>
<dbReference type="Pfam" id="PF24389">
    <property type="entry name" value="ORC-CDC6-like"/>
    <property type="match status" value="1"/>
</dbReference>
<evidence type="ECO:0000313" key="1">
    <source>
        <dbReference type="EMBL" id="GGL84008.1"/>
    </source>
</evidence>
<evidence type="ECO:0000313" key="3">
    <source>
        <dbReference type="Proteomes" id="UP000552836"/>
    </source>
</evidence>
<reference evidence="4" key="2">
    <citation type="journal article" date="2019" name="Int. J. Syst. Evol. Microbiol.">
        <title>The Global Catalogue of Microorganisms (GCM) 10K type strain sequencing project: providing services to taxonomists for standard genome sequencing and annotation.</title>
        <authorList>
            <consortium name="The Broad Institute Genomics Platform"/>
            <consortium name="The Broad Institute Genome Sequencing Center for Infectious Disease"/>
            <person name="Wu L."/>
            <person name="Ma J."/>
        </authorList>
    </citation>
    <scope>NUCLEOTIDE SEQUENCE [LARGE SCALE GENOMIC DNA]</scope>
    <source>
        <strain evidence="4">CGMCC 4.5581</strain>
    </source>
</reference>
<sequence length="529" mass="58079">MSTGLSQVNRALNLIPKRAEQRQSDRLRETFLDSGVAVALEASDHQVLYGRRGTGKTHALRYVESEIQAGGDVAIYADLRTIGSPEGLFMGDQVSPTERAARLLSDLLSLVHESLIATALDDDKLITDKRFVDHLDALSEAISTVRVDGSVEVAQEDEDKAAQSRAGKLGATLSGTPGLTAGLDRSRSTEARANRREVRTGTERLALNFTDIARALRDLADSMQTRRVWLLLDEWSSVPSDVQPLLGEFLVRCVTPVPKFTVKIGAIEQQSNFRAQLDGRAVGIELGADFTANLNLDEFMVYEEDAGRSIEFFRGLLFKHLTSGVDPADRVDGLSTEVDLVRLGFTEKRAFEELVRAAEGVPRDAINIAARAALRAGTDRIAIKDVRAAARAWFQADKEAALRGYPDAFRLLNWIIDKVIREKKARGFLVNQQSADSPLLLTLFDARVLHLVRRGYSAQDEPGERYDVWVIDFGAYVDLIHTKAEPAGLLAEDTTPPDAGTIEVPTQDLRAIRRAVLDLAAFEAHAAPA</sequence>
<dbReference type="InterPro" id="IPR027417">
    <property type="entry name" value="P-loop_NTPase"/>
</dbReference>
<organism evidence="2 3">
    <name type="scientific">Modestobacter marinus</name>
    <dbReference type="NCBI Taxonomy" id="477641"/>
    <lineage>
        <taxon>Bacteria</taxon>
        <taxon>Bacillati</taxon>
        <taxon>Actinomycetota</taxon>
        <taxon>Actinomycetes</taxon>
        <taxon>Geodermatophilales</taxon>
        <taxon>Geodermatophilaceae</taxon>
        <taxon>Modestobacter</taxon>
    </lineage>
</organism>
<dbReference type="RefSeq" id="WP_166757616.1">
    <property type="nucleotide sequence ID" value="NZ_BAABJU010000008.1"/>
</dbReference>
<dbReference type="Proteomes" id="UP000648663">
    <property type="component" value="Unassembled WGS sequence"/>
</dbReference>